<comment type="caution">
    <text evidence="2">The sequence shown here is derived from an EMBL/GenBank/DDBJ whole genome shotgun (WGS) entry which is preliminary data.</text>
</comment>
<keyword evidence="3" id="KW-1185">Reference proteome</keyword>
<feature type="compositionally biased region" description="Basic and acidic residues" evidence="1">
    <location>
        <begin position="344"/>
        <end position="357"/>
    </location>
</feature>
<protein>
    <submittedName>
        <fullName evidence="2">(diamondback moth) hypothetical protein</fullName>
    </submittedName>
</protein>
<accession>A0A8S4D4U6</accession>
<name>A0A8S4D4U6_PLUXY</name>
<feature type="compositionally biased region" description="Basic and acidic residues" evidence="1">
    <location>
        <begin position="569"/>
        <end position="580"/>
    </location>
</feature>
<dbReference type="AlphaFoldDB" id="A0A8S4D4U6"/>
<feature type="region of interest" description="Disordered" evidence="1">
    <location>
        <begin position="121"/>
        <end position="171"/>
    </location>
</feature>
<proteinExistence type="predicted"/>
<organism evidence="2 3">
    <name type="scientific">Plutella xylostella</name>
    <name type="common">Diamondback moth</name>
    <name type="synonym">Plutella maculipennis</name>
    <dbReference type="NCBI Taxonomy" id="51655"/>
    <lineage>
        <taxon>Eukaryota</taxon>
        <taxon>Metazoa</taxon>
        <taxon>Ecdysozoa</taxon>
        <taxon>Arthropoda</taxon>
        <taxon>Hexapoda</taxon>
        <taxon>Insecta</taxon>
        <taxon>Pterygota</taxon>
        <taxon>Neoptera</taxon>
        <taxon>Endopterygota</taxon>
        <taxon>Lepidoptera</taxon>
        <taxon>Glossata</taxon>
        <taxon>Ditrysia</taxon>
        <taxon>Yponomeutoidea</taxon>
        <taxon>Plutellidae</taxon>
        <taxon>Plutella</taxon>
    </lineage>
</organism>
<evidence type="ECO:0000256" key="1">
    <source>
        <dbReference type="SAM" id="MobiDB-lite"/>
    </source>
</evidence>
<feature type="region of interest" description="Disordered" evidence="1">
    <location>
        <begin position="594"/>
        <end position="639"/>
    </location>
</feature>
<feature type="compositionally biased region" description="Basic and acidic residues" evidence="1">
    <location>
        <begin position="141"/>
        <end position="151"/>
    </location>
</feature>
<feature type="compositionally biased region" description="Basic and acidic residues" evidence="1">
    <location>
        <begin position="327"/>
        <end position="337"/>
    </location>
</feature>
<dbReference type="Proteomes" id="UP000653454">
    <property type="component" value="Unassembled WGS sequence"/>
</dbReference>
<evidence type="ECO:0000313" key="3">
    <source>
        <dbReference type="Proteomes" id="UP000653454"/>
    </source>
</evidence>
<feature type="region of interest" description="Disordered" evidence="1">
    <location>
        <begin position="963"/>
        <end position="1023"/>
    </location>
</feature>
<feature type="compositionally biased region" description="Basic and acidic residues" evidence="1">
    <location>
        <begin position="373"/>
        <end position="484"/>
    </location>
</feature>
<feature type="compositionally biased region" description="Low complexity" evidence="1">
    <location>
        <begin position="314"/>
        <end position="326"/>
    </location>
</feature>
<feature type="compositionally biased region" description="Basic and acidic residues" evidence="1">
    <location>
        <begin position="289"/>
        <end position="309"/>
    </location>
</feature>
<dbReference type="EMBL" id="CAJHNJ030000002">
    <property type="protein sequence ID" value="CAG9090527.1"/>
    <property type="molecule type" value="Genomic_DNA"/>
</dbReference>
<feature type="region of interest" description="Disordered" evidence="1">
    <location>
        <begin position="539"/>
        <end position="582"/>
    </location>
</feature>
<feature type="compositionally biased region" description="Basic residues" evidence="1">
    <location>
        <begin position="1013"/>
        <end position="1023"/>
    </location>
</feature>
<sequence length="1023" mass="115159">MGPQFVFKTYTHCGSNSSLSEAEAVEVETSVGRPVARSNPVNVPGVRPIVPVLIDSGSASSLEQSPSDSFRRKSLLSESGRASVCDVQLREDLAEAMKEDQGGVAPRLQQSRAAIERAVDPAGTVVVPPPPQTPQLDDPDDYTHSNEDETSFRPVVRAPTSIPPRPDFIIRPLPVDTRIPVQTISPQTPEYADEPLPLTSDVVIPAALTYSALPDKLDSKNDLSERPTEPLPKSHRSDDIQPADRDKKSPTPKLCSDRDDSVKSKRKECKSDVRDVEVAVEAQPCSVAEKTEVKPTKQDKKKNDTDKPAKQTTNENASKKLSSSESNESKSSVDVDVKPIVSVKSDKTTIITEEKQPKQSKLKTPVPEIEEEKEIKQMKEKTPELDTKQEKIQNKLTPEKVIVDEKKQNKHKTPEKDNVEEKKQSKEKTPERDIAQEKKQCKQPTPERDTIEEKRQYKQKTPEKDIIEEKRQYKQKAREAEPKEDTCFALSIKLPCKNNEPAKIDCETITKSKINKNTREDEIKTEEQAWDLLLNETENKQPVIVQQPTADKPMEEIKTKPKRNRKNKKAQEEAAAKAEEDSFVEIHTIDDKSQISTGDLVSISSPYEDSEPSRQFYSKRMSRSPKSITPERPVECDSQDKIEKSFDIVLRRTISPVKKNKSNISDDKYDDIEVLPEPSSSYKDKDLFQDTFETFTMHKDGTASETTSFFAKEIALPKSKKSKSLSPYLDNHRKLAEKPHTEIHQKDLIIIDTVKDDFPEIQITKGNKSRKKSPQVIETKKEEIEVVAEKPVAAVKSWSSIAASKSAKKIPEPTVEKENTDKIDHEVPTSSKEVSLQDKLYELCKRTDILVAECDAPTELNFVEEHLLADLPPLEALDFALDDFKLEVMRDSLLEDNTKVMSPICKINIDDILSSIKETTTRAIESSSFNLVDLEKVPVTKERGFSVIQDEKFTTQEVNIKMDDKQEDKDIEIMDKSSDDDNTSPVLSTDSDKEDKKATGASSSVQPSTKQSAKSKKPRRKKK</sequence>
<feature type="compositionally biased region" description="Basic and acidic residues" evidence="1">
    <location>
        <begin position="235"/>
        <end position="277"/>
    </location>
</feature>
<feature type="region of interest" description="Disordered" evidence="1">
    <location>
        <begin position="212"/>
        <end position="484"/>
    </location>
</feature>
<feature type="compositionally biased region" description="Polar residues" evidence="1">
    <location>
        <begin position="1000"/>
        <end position="1009"/>
    </location>
</feature>
<feature type="compositionally biased region" description="Polar residues" evidence="1">
    <location>
        <begin position="594"/>
        <end position="607"/>
    </location>
</feature>
<feature type="compositionally biased region" description="Basic and acidic residues" evidence="1">
    <location>
        <begin position="963"/>
        <end position="979"/>
    </location>
</feature>
<evidence type="ECO:0000313" key="2">
    <source>
        <dbReference type="EMBL" id="CAG9090527.1"/>
    </source>
</evidence>
<reference evidence="2" key="1">
    <citation type="submission" date="2020-11" db="EMBL/GenBank/DDBJ databases">
        <authorList>
            <person name="Whiteford S."/>
        </authorList>
    </citation>
    <scope>NUCLEOTIDE SEQUENCE</scope>
</reference>
<feature type="compositionally biased region" description="Basic and acidic residues" evidence="1">
    <location>
        <begin position="215"/>
        <end position="228"/>
    </location>
</feature>
<gene>
    <name evidence="2" type="ORF">PLXY2_LOCUS994</name>
</gene>